<dbReference type="InterPro" id="IPR011576">
    <property type="entry name" value="Pyridox_Oxase_N"/>
</dbReference>
<dbReference type="KEGG" id="cac:CA_C2656"/>
<evidence type="ECO:0000313" key="2">
    <source>
        <dbReference type="EMBL" id="AAK80603.1"/>
    </source>
</evidence>
<accession>Q97FS1</accession>
<dbReference type="Gene3D" id="2.30.110.10">
    <property type="entry name" value="Electron Transport, Fmn-binding Protein, Chain A"/>
    <property type="match status" value="1"/>
</dbReference>
<reference evidence="2 3" key="1">
    <citation type="journal article" date="2001" name="J. Bacteriol.">
        <title>Genome sequence and comparative analysis of the solvent-producing bacterium Clostridium acetobutylicum.</title>
        <authorList>
            <person name="Nolling J."/>
            <person name="Breton G."/>
            <person name="Omelchenko M.V."/>
            <person name="Makarova K.S."/>
            <person name="Zeng Q."/>
            <person name="Gibson R."/>
            <person name="Lee H.M."/>
            <person name="Dubois J."/>
            <person name="Qiu D."/>
            <person name="Hitti J."/>
            <person name="Wolf Y.I."/>
            <person name="Tatusov R.L."/>
            <person name="Sabathe F."/>
            <person name="Doucette-Stamm L."/>
            <person name="Soucaille P."/>
            <person name="Daly M.J."/>
            <person name="Bennett G.N."/>
            <person name="Koonin E.V."/>
            <person name="Smith D.R."/>
        </authorList>
    </citation>
    <scope>NUCLEOTIDE SEQUENCE [LARGE SCALE GENOMIC DNA]</scope>
    <source>
        <strain evidence="3">ATCC 824 / DSM 792 / JCM 1419 / LMG 5710 / VKM B-1787</strain>
    </source>
</reference>
<dbReference type="SUPFAM" id="SSF50475">
    <property type="entry name" value="FMN-binding split barrel"/>
    <property type="match status" value="1"/>
</dbReference>
<dbReference type="PATRIC" id="fig|272562.8.peg.2846"/>
<dbReference type="Pfam" id="PF01243">
    <property type="entry name" value="PNPOx_N"/>
    <property type="match status" value="1"/>
</dbReference>
<organism evidence="2 3">
    <name type="scientific">Clostridium acetobutylicum (strain ATCC 824 / DSM 792 / JCM 1419 / IAM 19013 / LMG 5710 / NBRC 13948 / NRRL B-527 / VKM B-1787 / 2291 / W)</name>
    <dbReference type="NCBI Taxonomy" id="272562"/>
    <lineage>
        <taxon>Bacteria</taxon>
        <taxon>Bacillati</taxon>
        <taxon>Bacillota</taxon>
        <taxon>Clostridia</taxon>
        <taxon>Eubacteriales</taxon>
        <taxon>Clostridiaceae</taxon>
        <taxon>Clostridium</taxon>
    </lineage>
</organism>
<dbReference type="PIR" id="H97226">
    <property type="entry name" value="H97226"/>
</dbReference>
<dbReference type="eggNOG" id="COG3467">
    <property type="taxonomic scope" value="Bacteria"/>
</dbReference>
<gene>
    <name evidence="2" type="ordered locus">CA_C2656</name>
</gene>
<sequence>MKGVDIIKDILIIHDEITKDFAFKAALITGNSRYCTVDTFEKKYSEFYYVAFIISKIEKNLQDFISSNLQWLSKKKVILYYPNKENLILKVRNIFIKFDVVLEKNFSKSERDENAALDFFMDIKDIIDNEGKECPNELLKDKIEEFFLKHNTCTLCSCSEGRPIGTPIEYIYENGFMYFITEGGRKYFNILKNDKVLISVYEEYSGFNKLNGYQCFGKAEVIEDYSKEYEYAIAMKKLNLNNIKRLNIMLHVIKVKLERVDVISSEMKKSGYDVKQIYFFDK</sequence>
<evidence type="ECO:0000259" key="1">
    <source>
        <dbReference type="Pfam" id="PF01243"/>
    </source>
</evidence>
<dbReference type="OrthoDB" id="3255142at2"/>
<protein>
    <submittedName>
        <fullName evidence="2">Protein containing uncharacterized domain from NimC family</fullName>
    </submittedName>
</protein>
<proteinExistence type="predicted"/>
<dbReference type="STRING" id="272562.CA_C2656"/>
<feature type="domain" description="Pyridoxamine 5'-phosphate oxidase N-terminal" evidence="1">
    <location>
        <begin position="139"/>
        <end position="261"/>
    </location>
</feature>
<dbReference type="Proteomes" id="UP000000814">
    <property type="component" value="Chromosome"/>
</dbReference>
<dbReference type="EMBL" id="AE001437">
    <property type="protein sequence ID" value="AAK80603.1"/>
    <property type="molecule type" value="Genomic_DNA"/>
</dbReference>
<keyword evidence="3" id="KW-1185">Reference proteome</keyword>
<dbReference type="InterPro" id="IPR012349">
    <property type="entry name" value="Split_barrel_FMN-bd"/>
</dbReference>
<name>Q97FS1_CLOAB</name>
<dbReference type="AlphaFoldDB" id="Q97FS1"/>
<evidence type="ECO:0000313" key="3">
    <source>
        <dbReference type="Proteomes" id="UP000000814"/>
    </source>
</evidence>
<dbReference type="HOGENOM" id="CLU_884589_0_0_9"/>